<dbReference type="InterPro" id="IPR012910">
    <property type="entry name" value="Plug_dom"/>
</dbReference>
<evidence type="ECO:0000256" key="4">
    <source>
        <dbReference type="ARBA" id="ARBA00022692"/>
    </source>
</evidence>
<dbReference type="FunFam" id="2.170.130.10:FF:000008">
    <property type="entry name" value="SusC/RagA family TonB-linked outer membrane protein"/>
    <property type="match status" value="1"/>
</dbReference>
<evidence type="ECO:0000256" key="2">
    <source>
        <dbReference type="ARBA" id="ARBA00022448"/>
    </source>
</evidence>
<evidence type="ECO:0000313" key="11">
    <source>
        <dbReference type="Proteomes" id="UP000251993"/>
    </source>
</evidence>
<dbReference type="Gene3D" id="2.40.170.20">
    <property type="entry name" value="TonB-dependent receptor, beta-barrel domain"/>
    <property type="match status" value="1"/>
</dbReference>
<keyword evidence="8" id="KW-0732">Signal</keyword>
<accession>A0A344TSA0</accession>
<dbReference type="PROSITE" id="PS52016">
    <property type="entry name" value="TONB_DEPENDENT_REC_3"/>
    <property type="match status" value="1"/>
</dbReference>
<evidence type="ECO:0000259" key="9">
    <source>
        <dbReference type="Pfam" id="PF07715"/>
    </source>
</evidence>
<dbReference type="NCBIfam" id="TIGR04056">
    <property type="entry name" value="OMP_RagA_SusC"/>
    <property type="match status" value="1"/>
</dbReference>
<dbReference type="Proteomes" id="UP000251993">
    <property type="component" value="Chromosome"/>
</dbReference>
<comment type="subcellular location">
    <subcellularLocation>
        <location evidence="1 7">Cell outer membrane</location>
        <topology evidence="1 7">Multi-pass membrane protein</topology>
    </subcellularLocation>
</comment>
<evidence type="ECO:0000256" key="7">
    <source>
        <dbReference type="PROSITE-ProRule" id="PRU01360"/>
    </source>
</evidence>
<dbReference type="InterPro" id="IPR036942">
    <property type="entry name" value="Beta-barrel_TonB_sf"/>
</dbReference>
<keyword evidence="3 7" id="KW-1134">Transmembrane beta strand</keyword>
<evidence type="ECO:0000313" key="10">
    <source>
        <dbReference type="EMBL" id="AXE21521.1"/>
    </source>
</evidence>
<keyword evidence="11" id="KW-1185">Reference proteome</keyword>
<evidence type="ECO:0000256" key="5">
    <source>
        <dbReference type="ARBA" id="ARBA00023136"/>
    </source>
</evidence>
<organism evidence="10 11">
    <name type="scientific">Runella rosea</name>
    <dbReference type="NCBI Taxonomy" id="2259595"/>
    <lineage>
        <taxon>Bacteria</taxon>
        <taxon>Pseudomonadati</taxon>
        <taxon>Bacteroidota</taxon>
        <taxon>Cytophagia</taxon>
        <taxon>Cytophagales</taxon>
        <taxon>Spirosomataceae</taxon>
        <taxon>Runella</taxon>
    </lineage>
</organism>
<dbReference type="InterPro" id="IPR023997">
    <property type="entry name" value="TonB-dep_OMP_SusC/RagA_CS"/>
</dbReference>
<dbReference type="InterPro" id="IPR023996">
    <property type="entry name" value="TonB-dep_OMP_SusC/RagA"/>
</dbReference>
<keyword evidence="5 7" id="KW-0472">Membrane</keyword>
<dbReference type="AlphaFoldDB" id="A0A344TSA0"/>
<reference evidence="10 11" key="1">
    <citation type="submission" date="2018-07" db="EMBL/GenBank/DDBJ databases">
        <title>Genome sequencing of Runella.</title>
        <authorList>
            <person name="Baek M.-G."/>
            <person name="Yi H."/>
        </authorList>
    </citation>
    <scope>NUCLEOTIDE SEQUENCE [LARGE SCALE GENOMIC DNA]</scope>
    <source>
        <strain evidence="10 11">HYN0085</strain>
    </source>
</reference>
<dbReference type="Pfam" id="PF13715">
    <property type="entry name" value="CarbopepD_reg_2"/>
    <property type="match status" value="1"/>
</dbReference>
<dbReference type="InterPro" id="IPR039426">
    <property type="entry name" value="TonB-dep_rcpt-like"/>
</dbReference>
<keyword evidence="2 7" id="KW-0813">Transport</keyword>
<dbReference type="OrthoDB" id="9768177at2"/>
<dbReference type="SUPFAM" id="SSF56935">
    <property type="entry name" value="Porins"/>
    <property type="match status" value="1"/>
</dbReference>
<sequence>MQKNVRTKAFLLKAMRMTVTQFLLLVAFCGLASARPTKAQEVLNTSVSLKIESVEIKRVFNTIEKQANIKFVYSPNAIRSDQKVSLVMTNKLSEVLRELLTPLNISYEVVGTRILLRKKFPEKSASIDEISVPIPNAIEPQEQIIKGRVTDAEKNEGLPGVSILLKGTQKGTSTNANGEFSLAVPDNNAILVFSFVGYEPQEVLVGNRTQINLSLKTDTKALGEVVVVGYGTQRAKDVTGSVATINQTTIKDLPVSSIDQKMIGQVAGVQIQQLSGAPGGGTSVRIRGSGSLGAGNEPLYVVDGMPYAAGLNQNFNPLLLINPNDIESISILKDASSTAIYGSRGANGVIMITTKKGQYNRLQVNVSSMRGVQQVPQKGRPNLMNQQEFADLQRNKIDIAVRRAENRAATINDYPVEYQNPSSLVGDGTDWYDLLLQTAPIQDHTVSIQKGTQDSRMNFSMGYYKQEGVLRYTGVERYSANLGIESTVSKRVTVGVSLQPTLINQNRTNTNSSREDVIGVANWANPVMSPYDANGQLIPYIRSPQSKYHSAWSFANPLFVLRETTQLQQQFQNLGSAYLEWEITPDLRVKSSLNTIWATSKFNQFTPSTVGASNIPPVAGTGRSSNSRGDSFNWLLENTLTYNKTFQKHRLNALLGYTTQKDRSNAINLNASPYPNDLIQTINAAQAIGTWGENQQEWSIISYLGRLNYSFDDKYLLTATFRSDGSSRFGAKNRYATFPSIAAAWRISEEDFLKDNKVLNNLKLRASYGRSGNNNIGNYSHLAAINPGAYVFGNTQVSASFVGLSNPFLTWEESQQIDVGLDAEFFNNRLSLIVDLYNKESKNMLLNDVIPAITGFNSQIVNKGNVRNRGIEISLGGTPIKGALNWDFNLNFAFNRNKVLSLNENGDRVLSGNNDNNPTHITVVGKPIGQFFGFIADGVYTAADIANPNIIKTAQVYEGNSKYKDINGDGVINDFLDYTMIGNPHPDFIFGFSNNFSYKRFTLGIIMNGQKGGQVMNGLRQSTDNLQGFFNVNKEFVNRWRSAENPGDGTLYGVPKLTPSWGHRVNSRWVEDASFLRVSNLSLGYSLPEGLVKKTGFINSCRLYFTVQNLAMFTNYTGANPEAQSRDINNTLSPGFDISSYPLARTTSVGLNLSF</sequence>
<dbReference type="Gene3D" id="2.60.40.1120">
    <property type="entry name" value="Carboxypeptidase-like, regulatory domain"/>
    <property type="match status" value="1"/>
</dbReference>
<protein>
    <submittedName>
        <fullName evidence="10">TonB-dependent receptor</fullName>
    </submittedName>
</protein>
<feature type="signal peptide" evidence="8">
    <location>
        <begin position="1"/>
        <end position="39"/>
    </location>
</feature>
<dbReference type="Pfam" id="PF07715">
    <property type="entry name" value="Plug"/>
    <property type="match status" value="1"/>
</dbReference>
<keyword evidence="4 7" id="KW-0812">Transmembrane</keyword>
<dbReference type="InterPro" id="IPR008969">
    <property type="entry name" value="CarboxyPept-like_regulatory"/>
</dbReference>
<dbReference type="SUPFAM" id="SSF49464">
    <property type="entry name" value="Carboxypeptidase regulatory domain-like"/>
    <property type="match status" value="1"/>
</dbReference>
<proteinExistence type="inferred from homology"/>
<dbReference type="Gene3D" id="2.170.130.10">
    <property type="entry name" value="TonB-dependent receptor, plug domain"/>
    <property type="match status" value="1"/>
</dbReference>
<dbReference type="GO" id="GO:0009279">
    <property type="term" value="C:cell outer membrane"/>
    <property type="evidence" value="ECO:0007669"/>
    <property type="project" value="UniProtKB-SubCell"/>
</dbReference>
<keyword evidence="6 7" id="KW-0998">Cell outer membrane</keyword>
<keyword evidence="10" id="KW-0675">Receptor</keyword>
<evidence type="ECO:0000256" key="1">
    <source>
        <dbReference type="ARBA" id="ARBA00004571"/>
    </source>
</evidence>
<dbReference type="NCBIfam" id="TIGR04057">
    <property type="entry name" value="SusC_RagA_signa"/>
    <property type="match status" value="1"/>
</dbReference>
<comment type="similarity">
    <text evidence="7">Belongs to the TonB-dependent receptor family.</text>
</comment>
<dbReference type="EMBL" id="CP030850">
    <property type="protein sequence ID" value="AXE21521.1"/>
    <property type="molecule type" value="Genomic_DNA"/>
</dbReference>
<evidence type="ECO:0000256" key="8">
    <source>
        <dbReference type="SAM" id="SignalP"/>
    </source>
</evidence>
<name>A0A344TSA0_9BACT</name>
<dbReference type="InterPro" id="IPR037066">
    <property type="entry name" value="Plug_dom_sf"/>
</dbReference>
<dbReference type="RefSeq" id="WP_114070264.1">
    <property type="nucleotide sequence ID" value="NZ_CP030850.1"/>
</dbReference>
<dbReference type="KEGG" id="run:DR864_13025"/>
<evidence type="ECO:0000256" key="3">
    <source>
        <dbReference type="ARBA" id="ARBA00022452"/>
    </source>
</evidence>
<feature type="domain" description="TonB-dependent receptor plug" evidence="9">
    <location>
        <begin position="235"/>
        <end position="349"/>
    </location>
</feature>
<feature type="chain" id="PRO_5016840432" evidence="8">
    <location>
        <begin position="40"/>
        <end position="1155"/>
    </location>
</feature>
<gene>
    <name evidence="10" type="ORF">DR864_13025</name>
</gene>
<evidence type="ECO:0000256" key="6">
    <source>
        <dbReference type="ARBA" id="ARBA00023237"/>
    </source>
</evidence>